<name>A0A7G6E064_THEFR</name>
<protein>
    <recommendedName>
        <fullName evidence="5">Type I restriction modification DNA specificity domain-containing protein</fullName>
    </recommendedName>
</protein>
<keyword evidence="4" id="KW-1185">Reference proteome</keyword>
<organism evidence="3 4">
    <name type="scientific">Thermanaerosceptrum fracticalcis</name>
    <dbReference type="NCBI Taxonomy" id="1712410"/>
    <lineage>
        <taxon>Bacteria</taxon>
        <taxon>Bacillati</taxon>
        <taxon>Bacillota</taxon>
        <taxon>Clostridia</taxon>
        <taxon>Eubacteriales</taxon>
        <taxon>Peptococcaceae</taxon>
        <taxon>Thermanaerosceptrum</taxon>
    </lineage>
</organism>
<dbReference type="SUPFAM" id="SSF116734">
    <property type="entry name" value="DNA methylase specificity domain"/>
    <property type="match status" value="2"/>
</dbReference>
<keyword evidence="2" id="KW-0238">DNA-binding</keyword>
<dbReference type="GO" id="GO:0003677">
    <property type="term" value="F:DNA binding"/>
    <property type="evidence" value="ECO:0007669"/>
    <property type="project" value="UniProtKB-KW"/>
</dbReference>
<evidence type="ECO:0000256" key="1">
    <source>
        <dbReference type="ARBA" id="ARBA00022747"/>
    </source>
</evidence>
<dbReference type="InterPro" id="IPR044946">
    <property type="entry name" value="Restrct_endonuc_typeI_TRD_sf"/>
</dbReference>
<evidence type="ECO:0008006" key="5">
    <source>
        <dbReference type="Google" id="ProtNLM"/>
    </source>
</evidence>
<accession>A0A7G6E064</accession>
<dbReference type="RefSeq" id="WP_051966292.1">
    <property type="nucleotide sequence ID" value="NZ_CP045798.1"/>
</dbReference>
<dbReference type="Gene3D" id="3.90.220.20">
    <property type="entry name" value="DNA methylase specificity domains"/>
    <property type="match status" value="2"/>
</dbReference>
<dbReference type="KEGG" id="tfr:BR63_03525"/>
<evidence type="ECO:0000313" key="4">
    <source>
        <dbReference type="Proteomes" id="UP000515847"/>
    </source>
</evidence>
<keyword evidence="1" id="KW-0680">Restriction system</keyword>
<sequence length="502" mass="58273">MHNILIPDEILFENIIKKKSLSPNNYKQISIKRKLKTKISTFLSENVPYVKGEEPGSITYVKKSAIRFLRNSCINKLNVTFEQDKLIYLNPHYGFKNMVNNFDILMCKDANIGDACLYIDDSNEETIISSGVLKLNFREEKFKYYCLAFMKDDYFLEQLDSKTPKGSTIRHSGDLFMECFIPQIRPEEEWVYDIFEALIKNLAFSEKCSYQKLRASENMIETELMQHKVNYENPTILKLLKEKRVDAGIYSKEVFELNENVRKYKNGYFSIEEFGFKLKRGPNLAKRDLGRSIQTKEYRPNYHILVYPSDISEGGYILENSYIGARNPVWYLEHGNILFSAEGTVGKIFIICDDELKFTTNFHGMIICPSNKNSPIEKSIFLGLYLNYLRAKGIFKKLSVGGQGGSFAVGYWNTINIPNFTNDLIMKLAKLYHNIVEIQPFKHEPEKLKEAGIFELNNFRILCFAALKKIVADIKNDNLKDKDFYLNKIWTPSHHTGRICPL</sequence>
<dbReference type="GO" id="GO:0009307">
    <property type="term" value="P:DNA restriction-modification system"/>
    <property type="evidence" value="ECO:0007669"/>
    <property type="project" value="UniProtKB-KW"/>
</dbReference>
<dbReference type="EMBL" id="CP045798">
    <property type="protein sequence ID" value="QNB45468.1"/>
    <property type="molecule type" value="Genomic_DNA"/>
</dbReference>
<reference evidence="3 4" key="1">
    <citation type="journal article" date="2019" name="Front. Microbiol.">
        <title>Thermoanaerosceptrum fracticalcis gen. nov. sp. nov., a Novel Fumarate-Fermenting Microorganism From a Deep Fractured Carbonate Aquifer of the US Great Basin.</title>
        <authorList>
            <person name="Hamilton-Brehm S.D."/>
            <person name="Stewart L.E."/>
            <person name="Zavarin M."/>
            <person name="Caldwell M."/>
            <person name="Lawson P.A."/>
            <person name="Onstott T.C."/>
            <person name="Grzymski J."/>
            <person name="Neveux I."/>
            <person name="Lollar B.S."/>
            <person name="Russell C.E."/>
            <person name="Moser D.P."/>
        </authorList>
    </citation>
    <scope>NUCLEOTIDE SEQUENCE [LARGE SCALE GENOMIC DNA]</scope>
    <source>
        <strain evidence="3 4">DRI-13</strain>
    </source>
</reference>
<evidence type="ECO:0000313" key="3">
    <source>
        <dbReference type="EMBL" id="QNB45468.1"/>
    </source>
</evidence>
<proteinExistence type="predicted"/>
<dbReference type="OrthoDB" id="5368498at2"/>
<dbReference type="Proteomes" id="UP000515847">
    <property type="component" value="Chromosome"/>
</dbReference>
<evidence type="ECO:0000256" key="2">
    <source>
        <dbReference type="ARBA" id="ARBA00023125"/>
    </source>
</evidence>
<gene>
    <name evidence="3" type="ORF">BR63_03525</name>
</gene>
<dbReference type="AlphaFoldDB" id="A0A7G6E064"/>